<feature type="transmembrane region" description="Helical" evidence="2">
    <location>
        <begin position="416"/>
        <end position="440"/>
    </location>
</feature>
<feature type="transmembrane region" description="Helical" evidence="2">
    <location>
        <begin position="115"/>
        <end position="138"/>
    </location>
</feature>
<dbReference type="InterPro" id="IPR050327">
    <property type="entry name" value="Proton-linked_MCT"/>
</dbReference>
<feature type="transmembrane region" description="Helical" evidence="2">
    <location>
        <begin position="21"/>
        <end position="48"/>
    </location>
</feature>
<evidence type="ECO:0000256" key="2">
    <source>
        <dbReference type="SAM" id="Phobius"/>
    </source>
</evidence>
<feature type="transmembrane region" description="Helical" evidence="2">
    <location>
        <begin position="60"/>
        <end position="79"/>
    </location>
</feature>
<dbReference type="InterPro" id="IPR020846">
    <property type="entry name" value="MFS_dom"/>
</dbReference>
<feature type="transmembrane region" description="Helical" evidence="2">
    <location>
        <begin position="91"/>
        <end position="109"/>
    </location>
</feature>
<sequence length="525" mass="57690">MEDRRRQPTVRLESVPPDGGWGWLVTFGGFLNTALSHMIGTCFAIVFSRFLIDLKTSSTVVAWIYNMQSSIFNVVGLITGPLAEEFGWRKVTLIGSLFTASSLIISAFAPSAEFLFFSFGILAGIGSGATVCVSMLIVPRFFNKKRGRANSILMAGFSIGQMIGPPFTQYLQATYGFIGGTLLVGAILLHGCVAAFLFHPLEWHMKKVQIPADNGHYADEHDTDANLCAGENTDNLDKSSKLTNPQEDVLLKRAKEEIEVLDSKISGCSSGCSETEETDAVVIIQDKPSQIRTTDAKFKSCRMCNIIVKVMHTTLSHLRILRSPQAVIIAIGNTLLINGYINFIMMVPFAMQETGHSLDAAAWCISVSAICNLVSRLLVNFLHDFPWFDTKVIYKIGLAVVAVCNFVFPVTRDLQWLMAIMGLWGCGVGATMGVFSLIIIDVMGVENMTATFGATCLLIAIGYITLGPFMGYIRDLSASYGVSMCFSASLVSISLVLWLLMPLARAYDKRREERNQEERSHLNIK</sequence>
<organism evidence="4 5">
    <name type="scientific">Halocaridina rubra</name>
    <name type="common">Hawaiian red shrimp</name>
    <dbReference type="NCBI Taxonomy" id="373956"/>
    <lineage>
        <taxon>Eukaryota</taxon>
        <taxon>Metazoa</taxon>
        <taxon>Ecdysozoa</taxon>
        <taxon>Arthropoda</taxon>
        <taxon>Crustacea</taxon>
        <taxon>Multicrustacea</taxon>
        <taxon>Malacostraca</taxon>
        <taxon>Eumalacostraca</taxon>
        <taxon>Eucarida</taxon>
        <taxon>Decapoda</taxon>
        <taxon>Pleocyemata</taxon>
        <taxon>Caridea</taxon>
        <taxon>Atyoidea</taxon>
        <taxon>Atyidae</taxon>
        <taxon>Halocaridina</taxon>
    </lineage>
</organism>
<dbReference type="GO" id="GO:0008028">
    <property type="term" value="F:monocarboxylic acid transmembrane transporter activity"/>
    <property type="evidence" value="ECO:0007669"/>
    <property type="project" value="TreeGrafter"/>
</dbReference>
<evidence type="ECO:0000313" key="4">
    <source>
        <dbReference type="EMBL" id="KAK7026767.1"/>
    </source>
</evidence>
<keyword evidence="5" id="KW-1185">Reference proteome</keyword>
<feature type="domain" description="Major facilitator superfamily (MFS) profile" evidence="3">
    <location>
        <begin position="21"/>
        <end position="505"/>
    </location>
</feature>
<name>A0AAN8WBH6_HALRR</name>
<dbReference type="PANTHER" id="PTHR11360">
    <property type="entry name" value="MONOCARBOXYLATE TRANSPORTER"/>
    <property type="match status" value="1"/>
</dbReference>
<keyword evidence="2" id="KW-0812">Transmembrane</keyword>
<evidence type="ECO:0000256" key="1">
    <source>
        <dbReference type="ARBA" id="ARBA00004141"/>
    </source>
</evidence>
<feature type="transmembrane region" description="Helical" evidence="2">
    <location>
        <begin position="150"/>
        <end position="168"/>
    </location>
</feature>
<feature type="transmembrane region" description="Helical" evidence="2">
    <location>
        <begin position="174"/>
        <end position="198"/>
    </location>
</feature>
<dbReference type="InterPro" id="IPR036259">
    <property type="entry name" value="MFS_trans_sf"/>
</dbReference>
<feature type="transmembrane region" description="Helical" evidence="2">
    <location>
        <begin position="452"/>
        <end position="473"/>
    </location>
</feature>
<dbReference type="EMBL" id="JAXCGZ010022699">
    <property type="protein sequence ID" value="KAK7026767.1"/>
    <property type="molecule type" value="Genomic_DNA"/>
</dbReference>
<feature type="transmembrane region" description="Helical" evidence="2">
    <location>
        <begin position="479"/>
        <end position="501"/>
    </location>
</feature>
<dbReference type="PANTHER" id="PTHR11360:SF306">
    <property type="entry name" value="RE01051P"/>
    <property type="match status" value="1"/>
</dbReference>
<feature type="transmembrane region" description="Helical" evidence="2">
    <location>
        <begin position="392"/>
        <end position="410"/>
    </location>
</feature>
<dbReference type="GO" id="GO:0016020">
    <property type="term" value="C:membrane"/>
    <property type="evidence" value="ECO:0007669"/>
    <property type="project" value="UniProtKB-SubCell"/>
</dbReference>
<accession>A0AAN8WBH6</accession>
<dbReference type="Proteomes" id="UP001381693">
    <property type="component" value="Unassembled WGS sequence"/>
</dbReference>
<dbReference type="SUPFAM" id="SSF103473">
    <property type="entry name" value="MFS general substrate transporter"/>
    <property type="match status" value="1"/>
</dbReference>
<gene>
    <name evidence="4" type="ORF">SK128_012187</name>
</gene>
<protein>
    <recommendedName>
        <fullName evidence="3">Major facilitator superfamily (MFS) profile domain-containing protein</fullName>
    </recommendedName>
</protein>
<proteinExistence type="predicted"/>
<keyword evidence="2" id="KW-1133">Transmembrane helix</keyword>
<feature type="transmembrane region" description="Helical" evidence="2">
    <location>
        <begin position="360"/>
        <end position="380"/>
    </location>
</feature>
<dbReference type="Pfam" id="PF07690">
    <property type="entry name" value="MFS_1"/>
    <property type="match status" value="1"/>
</dbReference>
<feature type="transmembrane region" description="Helical" evidence="2">
    <location>
        <begin position="326"/>
        <end position="348"/>
    </location>
</feature>
<keyword evidence="2" id="KW-0472">Membrane</keyword>
<comment type="subcellular location">
    <subcellularLocation>
        <location evidence="1">Membrane</location>
        <topology evidence="1">Multi-pass membrane protein</topology>
    </subcellularLocation>
</comment>
<reference evidence="4 5" key="1">
    <citation type="submission" date="2023-11" db="EMBL/GenBank/DDBJ databases">
        <title>Halocaridina rubra genome assembly.</title>
        <authorList>
            <person name="Smith C."/>
        </authorList>
    </citation>
    <scope>NUCLEOTIDE SEQUENCE [LARGE SCALE GENOMIC DNA]</scope>
    <source>
        <strain evidence="4">EP-1</strain>
        <tissue evidence="4">Whole</tissue>
    </source>
</reference>
<dbReference type="AlphaFoldDB" id="A0AAN8WBH6"/>
<dbReference type="InterPro" id="IPR011701">
    <property type="entry name" value="MFS"/>
</dbReference>
<dbReference type="Gene3D" id="1.20.1250.20">
    <property type="entry name" value="MFS general substrate transporter like domains"/>
    <property type="match status" value="2"/>
</dbReference>
<evidence type="ECO:0000259" key="3">
    <source>
        <dbReference type="PROSITE" id="PS50850"/>
    </source>
</evidence>
<evidence type="ECO:0000313" key="5">
    <source>
        <dbReference type="Proteomes" id="UP001381693"/>
    </source>
</evidence>
<dbReference type="PROSITE" id="PS50850">
    <property type="entry name" value="MFS"/>
    <property type="match status" value="1"/>
</dbReference>
<comment type="caution">
    <text evidence="4">The sequence shown here is derived from an EMBL/GenBank/DDBJ whole genome shotgun (WGS) entry which is preliminary data.</text>
</comment>